<feature type="transmembrane region" description="Helical" evidence="1">
    <location>
        <begin position="110"/>
        <end position="130"/>
    </location>
</feature>
<evidence type="ECO:0000313" key="2">
    <source>
        <dbReference type="EMBL" id="UBF21294.1"/>
    </source>
</evidence>
<feature type="transmembrane region" description="Helical" evidence="1">
    <location>
        <begin position="46"/>
        <end position="65"/>
    </location>
</feature>
<dbReference type="EMBL" id="MZ334510">
    <property type="protein sequence ID" value="UBF21294.1"/>
    <property type="molecule type" value="Genomic_DNA"/>
</dbReference>
<accession>A0AAE9BWY9</accession>
<evidence type="ECO:0000313" key="3">
    <source>
        <dbReference type="Proteomes" id="UP000828049"/>
    </source>
</evidence>
<protein>
    <submittedName>
        <fullName evidence="2">Uncharacterized protein</fullName>
    </submittedName>
</protein>
<reference evidence="2" key="1">
    <citation type="submission" date="2021-05" db="EMBL/GenBank/DDBJ databases">
        <title>Diversity, taxonomy and evolution of archaeal viruses of the class Caudoviricetes.</title>
        <authorList>
            <person name="Liu Y."/>
            <person name="Demina T.A."/>
            <person name="Roux S."/>
            <person name="Aiewsakun P."/>
            <person name="Kazlauskas D."/>
            <person name="Simmonds P."/>
            <person name="Prangishvili D."/>
            <person name="Oksanen H.M."/>
            <person name="Krupovic M."/>
        </authorList>
    </citation>
    <scope>NUCLEOTIDE SEQUENCE</scope>
    <source>
        <strain evidence="2">HRTV-13/1</strain>
    </source>
</reference>
<gene>
    <name evidence="2" type="ORF">HRTV-13_gp48</name>
</gene>
<keyword evidence="1" id="KW-0472">Membrane</keyword>
<feature type="transmembrane region" description="Helical" evidence="1">
    <location>
        <begin position="77"/>
        <end position="98"/>
    </location>
</feature>
<keyword evidence="1" id="KW-1133">Transmembrane helix</keyword>
<keyword evidence="1" id="KW-0812">Transmembrane</keyword>
<proteinExistence type="predicted"/>
<sequence length="191" mass="21819">MISIGGVYLVLLGVFIFVPTVQILINPVSISKAPSSKDSMSVVDRTASESIALFAIVLVIIQFVLEDTELSYYQELTVGILTLCAGFLMLTFILELFSDVRVVLFHLQITALRYSGLLLFSGLFFLLQSYQLNPTIQYLFAGFVLISWCAWIFHELKYLFRIQLREWNSRGLDRGDWFRKAIRQKAPFVSD</sequence>
<organism evidence="2 3">
    <name type="scientific">Halorubrum phage HRTV-13</name>
    <dbReference type="NCBI Taxonomy" id="2877993"/>
    <lineage>
        <taxon>Viruses</taxon>
        <taxon>Duplodnaviria</taxon>
        <taxon>Heunggongvirae</taxon>
        <taxon>Uroviricota</taxon>
        <taxon>Caudoviricetes</taxon>
        <taxon>Thumleimavirales</taxon>
        <taxon>Hafunaviridae</taxon>
        <taxon>Haloferacalesvirus</taxon>
        <taxon>Haloferacalesvirus hv5</taxon>
    </lineage>
</organism>
<name>A0AAE9BWY9_9CAUD</name>
<evidence type="ECO:0000256" key="1">
    <source>
        <dbReference type="SAM" id="Phobius"/>
    </source>
</evidence>
<dbReference type="Proteomes" id="UP000828049">
    <property type="component" value="Segment"/>
</dbReference>
<feature type="transmembrane region" description="Helical" evidence="1">
    <location>
        <begin position="6"/>
        <end position="25"/>
    </location>
</feature>
<feature type="transmembrane region" description="Helical" evidence="1">
    <location>
        <begin position="136"/>
        <end position="153"/>
    </location>
</feature>